<dbReference type="PIRSF" id="PIRSF015582">
    <property type="entry name" value="Cit_lyase_B"/>
    <property type="match status" value="1"/>
</dbReference>
<dbReference type="PANTHER" id="PTHR32308">
    <property type="entry name" value="LYASE BETA SUBUNIT, PUTATIVE (AFU_ORTHOLOGUE AFUA_4G13030)-RELATED"/>
    <property type="match status" value="1"/>
</dbReference>
<dbReference type="Gene3D" id="3.20.20.60">
    <property type="entry name" value="Phosphoenolpyruvate-binding domains"/>
    <property type="match status" value="1"/>
</dbReference>
<dbReference type="InterPro" id="IPR015813">
    <property type="entry name" value="Pyrv/PenolPyrv_kinase-like_dom"/>
</dbReference>
<reference evidence="7 8" key="1">
    <citation type="submission" date="2019-10" db="EMBL/GenBank/DDBJ databases">
        <title>Whole genome shotgun sequence of Acrocarpospora pleiomorpha NBRC 16267.</title>
        <authorList>
            <person name="Ichikawa N."/>
            <person name="Kimura A."/>
            <person name="Kitahashi Y."/>
            <person name="Komaki H."/>
            <person name="Oguchi A."/>
        </authorList>
    </citation>
    <scope>NUCLEOTIDE SEQUENCE [LARGE SCALE GENOMIC DNA]</scope>
    <source>
        <strain evidence="7 8">NBRC 16267</strain>
    </source>
</reference>
<accession>A0A5M3XCX9</accession>
<dbReference type="RefSeq" id="WP_155344569.1">
    <property type="nucleotide sequence ID" value="NZ_BAAAHM010000022.1"/>
</dbReference>
<dbReference type="OrthoDB" id="4322898at2"/>
<dbReference type="PANTHER" id="PTHR32308:SF10">
    <property type="entry name" value="CITRATE LYASE SUBUNIT BETA"/>
    <property type="match status" value="1"/>
</dbReference>
<evidence type="ECO:0000256" key="4">
    <source>
        <dbReference type="PIRSR" id="PIRSR015582-1"/>
    </source>
</evidence>
<keyword evidence="8" id="KW-1185">Reference proteome</keyword>
<dbReference type="GO" id="GO:0000287">
    <property type="term" value="F:magnesium ion binding"/>
    <property type="evidence" value="ECO:0007669"/>
    <property type="project" value="TreeGrafter"/>
</dbReference>
<dbReference type="GO" id="GO:0006107">
    <property type="term" value="P:oxaloacetate metabolic process"/>
    <property type="evidence" value="ECO:0007669"/>
    <property type="project" value="TreeGrafter"/>
</dbReference>
<evidence type="ECO:0000259" key="6">
    <source>
        <dbReference type="Pfam" id="PF03328"/>
    </source>
</evidence>
<evidence type="ECO:0000313" key="8">
    <source>
        <dbReference type="Proteomes" id="UP000377595"/>
    </source>
</evidence>
<organism evidence="7 8">
    <name type="scientific">Acrocarpospora pleiomorpha</name>
    <dbReference type="NCBI Taxonomy" id="90975"/>
    <lineage>
        <taxon>Bacteria</taxon>
        <taxon>Bacillati</taxon>
        <taxon>Actinomycetota</taxon>
        <taxon>Actinomycetes</taxon>
        <taxon>Streptosporangiales</taxon>
        <taxon>Streptosporangiaceae</taxon>
        <taxon>Acrocarpospora</taxon>
    </lineage>
</organism>
<keyword evidence="3 5" id="KW-0460">Magnesium</keyword>
<dbReference type="InterPro" id="IPR040442">
    <property type="entry name" value="Pyrv_kinase-like_dom_sf"/>
</dbReference>
<feature type="domain" description="HpcH/HpaI aldolase/citrate lyase" evidence="6">
    <location>
        <begin position="24"/>
        <end position="224"/>
    </location>
</feature>
<feature type="binding site" evidence="5">
    <location>
        <position position="156"/>
    </location>
    <ligand>
        <name>Mg(2+)</name>
        <dbReference type="ChEBI" id="CHEBI:18420"/>
    </ligand>
</feature>
<dbReference type="SUPFAM" id="SSF51621">
    <property type="entry name" value="Phosphoenolpyruvate/pyruvate domain"/>
    <property type="match status" value="1"/>
</dbReference>
<keyword evidence="2 5" id="KW-0479">Metal-binding</keyword>
<evidence type="ECO:0000256" key="3">
    <source>
        <dbReference type="ARBA" id="ARBA00022842"/>
    </source>
</evidence>
<gene>
    <name evidence="7" type="ORF">Aple_023730</name>
</gene>
<evidence type="ECO:0000256" key="5">
    <source>
        <dbReference type="PIRSR" id="PIRSR015582-2"/>
    </source>
</evidence>
<dbReference type="Proteomes" id="UP000377595">
    <property type="component" value="Unassembled WGS sequence"/>
</dbReference>
<feature type="binding site" evidence="4">
    <location>
        <position position="130"/>
    </location>
    <ligand>
        <name>substrate</name>
    </ligand>
</feature>
<evidence type="ECO:0000313" key="7">
    <source>
        <dbReference type="EMBL" id="GES19477.1"/>
    </source>
</evidence>
<evidence type="ECO:0000256" key="2">
    <source>
        <dbReference type="ARBA" id="ARBA00022723"/>
    </source>
</evidence>
<dbReference type="GO" id="GO:0016829">
    <property type="term" value="F:lyase activity"/>
    <property type="evidence" value="ECO:0007669"/>
    <property type="project" value="UniProtKB-KW"/>
</dbReference>
<dbReference type="InterPro" id="IPR005000">
    <property type="entry name" value="Aldolase/citrate-lyase_domain"/>
</dbReference>
<dbReference type="InterPro" id="IPR011206">
    <property type="entry name" value="Citrate_lyase_beta/mcl1/mcl2"/>
</dbReference>
<proteinExistence type="predicted"/>
<feature type="binding site" evidence="4">
    <location>
        <position position="79"/>
    </location>
    <ligand>
        <name>substrate</name>
    </ligand>
</feature>
<evidence type="ECO:0000256" key="1">
    <source>
        <dbReference type="ARBA" id="ARBA00001946"/>
    </source>
</evidence>
<dbReference type="Pfam" id="PF03328">
    <property type="entry name" value="HpcH_HpaI"/>
    <property type="match status" value="1"/>
</dbReference>
<keyword evidence="7" id="KW-0456">Lyase</keyword>
<sequence length="281" mass="29343">MTVDTSGPEEQAAVSRLVESATTWLFVPGSRPDRYARALGSGADVVIVDLEDAVAPGDKGRARESAAGLLASNPAVAVRVNGAGTPWHAGDLALVARYSCAVVLPKAESPDAVGDVVRASRSKVVLPLVESARGVVHATQLAAVEGVRRLILGNADLAQQLGVAPDDRQALLMSRSQLVAASAYADLVAPVDGVTLELTDSSVCAGDARHGREMGFGGKLCIHPAQVAAVRDAYRPTEAELTWARNVMASAEAGAARVGDTMVDRPVVLRAEWLLRQERSL</sequence>
<feature type="binding site" evidence="5">
    <location>
        <position position="130"/>
    </location>
    <ligand>
        <name>Mg(2+)</name>
        <dbReference type="ChEBI" id="CHEBI:18420"/>
    </ligand>
</feature>
<comment type="caution">
    <text evidence="7">The sequence shown here is derived from an EMBL/GenBank/DDBJ whole genome shotgun (WGS) entry which is preliminary data.</text>
</comment>
<dbReference type="EMBL" id="BLAF01000012">
    <property type="protein sequence ID" value="GES19477.1"/>
    <property type="molecule type" value="Genomic_DNA"/>
</dbReference>
<dbReference type="AlphaFoldDB" id="A0A5M3XCX9"/>
<comment type="cofactor">
    <cofactor evidence="1">
        <name>Mg(2+)</name>
        <dbReference type="ChEBI" id="CHEBI:18420"/>
    </cofactor>
</comment>
<protein>
    <submittedName>
        <fullName evidence="7">Citryl-CoA lyase</fullName>
    </submittedName>
</protein>
<name>A0A5M3XCX9_9ACTN</name>